<gene>
    <name evidence="1" type="ORF">Tci_931141</name>
</gene>
<organism evidence="1">
    <name type="scientific">Tanacetum cinerariifolium</name>
    <name type="common">Dalmatian daisy</name>
    <name type="synonym">Chrysanthemum cinerariifolium</name>
    <dbReference type="NCBI Taxonomy" id="118510"/>
    <lineage>
        <taxon>Eukaryota</taxon>
        <taxon>Viridiplantae</taxon>
        <taxon>Streptophyta</taxon>
        <taxon>Embryophyta</taxon>
        <taxon>Tracheophyta</taxon>
        <taxon>Spermatophyta</taxon>
        <taxon>Magnoliopsida</taxon>
        <taxon>eudicotyledons</taxon>
        <taxon>Gunneridae</taxon>
        <taxon>Pentapetalae</taxon>
        <taxon>asterids</taxon>
        <taxon>campanulids</taxon>
        <taxon>Asterales</taxon>
        <taxon>Asteraceae</taxon>
        <taxon>Asteroideae</taxon>
        <taxon>Anthemideae</taxon>
        <taxon>Anthemidinae</taxon>
        <taxon>Tanacetum</taxon>
    </lineage>
</organism>
<name>A0A699XGG9_TANCI</name>
<dbReference type="EMBL" id="BKCJ011861862">
    <property type="protein sequence ID" value="GFD59172.1"/>
    <property type="molecule type" value="Genomic_DNA"/>
</dbReference>
<sequence length="55" mass="5914">DLIVGRRYIDILETSIGRFAAPLRDFTGDPAEDTNVRNVGQHAQQGSSALSVVGE</sequence>
<protein>
    <submittedName>
        <fullName evidence="1">Uncharacterized protein</fullName>
    </submittedName>
</protein>
<reference evidence="1" key="1">
    <citation type="journal article" date="2019" name="Sci. Rep.">
        <title>Draft genome of Tanacetum cinerariifolium, the natural source of mosquito coil.</title>
        <authorList>
            <person name="Yamashiro T."/>
            <person name="Shiraishi A."/>
            <person name="Satake H."/>
            <person name="Nakayama K."/>
        </authorList>
    </citation>
    <scope>NUCLEOTIDE SEQUENCE</scope>
</reference>
<dbReference type="AlphaFoldDB" id="A0A699XGG9"/>
<accession>A0A699XGG9</accession>
<evidence type="ECO:0000313" key="1">
    <source>
        <dbReference type="EMBL" id="GFD59172.1"/>
    </source>
</evidence>
<feature type="non-terminal residue" evidence="1">
    <location>
        <position position="1"/>
    </location>
</feature>
<comment type="caution">
    <text evidence="1">The sequence shown here is derived from an EMBL/GenBank/DDBJ whole genome shotgun (WGS) entry which is preliminary data.</text>
</comment>
<proteinExistence type="predicted"/>